<gene>
    <name evidence="1" type="ORF">DHETER_LOCUS2987</name>
</gene>
<reference evidence="1" key="1">
    <citation type="submission" date="2021-06" db="EMBL/GenBank/DDBJ databases">
        <authorList>
            <person name="Kallberg Y."/>
            <person name="Tangrot J."/>
            <person name="Rosling A."/>
        </authorList>
    </citation>
    <scope>NUCLEOTIDE SEQUENCE</scope>
    <source>
        <strain evidence="1">IL203A</strain>
    </source>
</reference>
<evidence type="ECO:0000313" key="2">
    <source>
        <dbReference type="Proteomes" id="UP000789702"/>
    </source>
</evidence>
<accession>A0ACA9KZF1</accession>
<dbReference type="EMBL" id="CAJVPU010002409">
    <property type="protein sequence ID" value="CAG8500558.1"/>
    <property type="molecule type" value="Genomic_DNA"/>
</dbReference>
<proteinExistence type="predicted"/>
<name>A0ACA9KZF1_9GLOM</name>
<feature type="non-terminal residue" evidence="1">
    <location>
        <position position="1"/>
    </location>
</feature>
<sequence>ETREGESKKRKKPVPMVKKMDVRFFEFVDNKKCHSIRTTIKEKVLDAENCLKIEINTEQETFNIRNLRKCRHVVEEERPNKKEKIVDKNDMTDA</sequence>
<comment type="caution">
    <text evidence="1">The sequence shown here is derived from an EMBL/GenBank/DDBJ whole genome shotgun (WGS) entry which is preliminary data.</text>
</comment>
<evidence type="ECO:0000313" key="1">
    <source>
        <dbReference type="EMBL" id="CAG8500558.1"/>
    </source>
</evidence>
<dbReference type="Proteomes" id="UP000789702">
    <property type="component" value="Unassembled WGS sequence"/>
</dbReference>
<protein>
    <submittedName>
        <fullName evidence="1">11054_t:CDS:1</fullName>
    </submittedName>
</protein>
<keyword evidence="2" id="KW-1185">Reference proteome</keyword>
<organism evidence="1 2">
    <name type="scientific">Dentiscutata heterogama</name>
    <dbReference type="NCBI Taxonomy" id="1316150"/>
    <lineage>
        <taxon>Eukaryota</taxon>
        <taxon>Fungi</taxon>
        <taxon>Fungi incertae sedis</taxon>
        <taxon>Mucoromycota</taxon>
        <taxon>Glomeromycotina</taxon>
        <taxon>Glomeromycetes</taxon>
        <taxon>Diversisporales</taxon>
        <taxon>Gigasporaceae</taxon>
        <taxon>Dentiscutata</taxon>
    </lineage>
</organism>